<keyword evidence="7 8" id="KW-0472">Membrane</keyword>
<evidence type="ECO:0000313" key="9">
    <source>
        <dbReference type="EMBL" id="NNM48055.1"/>
    </source>
</evidence>
<feature type="transmembrane region" description="Helical" evidence="8">
    <location>
        <begin position="72"/>
        <end position="99"/>
    </location>
</feature>
<accession>A0A849HJC5</accession>
<evidence type="ECO:0000256" key="4">
    <source>
        <dbReference type="ARBA" id="ARBA00022960"/>
    </source>
</evidence>
<evidence type="ECO:0000256" key="6">
    <source>
        <dbReference type="ARBA" id="ARBA00022989"/>
    </source>
</evidence>
<gene>
    <name evidence="9" type="primary">murJ</name>
    <name evidence="9" type="ORF">HJG52_18885</name>
</gene>
<proteinExistence type="predicted"/>
<keyword evidence="3 8" id="KW-0812">Transmembrane</keyword>
<dbReference type="PANTHER" id="PTHR47019">
    <property type="entry name" value="LIPID II FLIPPASE MURJ"/>
    <property type="match status" value="1"/>
</dbReference>
<comment type="caution">
    <text evidence="9">The sequence shown here is derived from an EMBL/GenBank/DDBJ whole genome shotgun (WGS) entry which is preliminary data.</text>
</comment>
<dbReference type="PRINTS" id="PR01806">
    <property type="entry name" value="VIRFACTRMVIN"/>
</dbReference>
<feature type="transmembrane region" description="Helical" evidence="8">
    <location>
        <begin position="316"/>
        <end position="339"/>
    </location>
</feature>
<feature type="transmembrane region" description="Helical" evidence="8">
    <location>
        <begin position="229"/>
        <end position="251"/>
    </location>
</feature>
<feature type="transmembrane region" description="Helical" evidence="8">
    <location>
        <begin position="351"/>
        <end position="374"/>
    </location>
</feature>
<feature type="transmembrane region" description="Helical" evidence="8">
    <location>
        <begin position="413"/>
        <end position="436"/>
    </location>
</feature>
<feature type="transmembrane region" description="Helical" evidence="8">
    <location>
        <begin position="182"/>
        <end position="203"/>
    </location>
</feature>
<organism evidence="9 10">
    <name type="scientific">Knoellia koreensis</name>
    <dbReference type="NCBI Taxonomy" id="2730921"/>
    <lineage>
        <taxon>Bacteria</taxon>
        <taxon>Bacillati</taxon>
        <taxon>Actinomycetota</taxon>
        <taxon>Actinomycetes</taxon>
        <taxon>Micrococcales</taxon>
        <taxon>Intrasporangiaceae</taxon>
        <taxon>Knoellia</taxon>
    </lineage>
</organism>
<sequence>MAAGTATSRLLGFARTTMLAAVIGLGVSADAFDVANTLPNNFYLLLAGGVLNAVLVPQITKAAKHDDGGQEFVNRLLTLSLLIIAAATIVVTALAPLLVRLFSQGWNSSALALGTAFAFICLPQIFFYGLYTVVGQVLNARGQFAAYMWAPAIANIVAILGLLWFGAVYADQPRVEQWDAGMVWVVAGTATLGVALQALVLLIPLHRSGFRLRPVFGFRGVGLRSASRVALWTFAALAVSQLGFIVTSKVLTRANDLMAAQGVTGAGKAAYSAAFLLFMLPHSLITLSLVTALFTRMSTAAHAGRTAEVVSDFGRGLRMPAVFLVPGTAAAILFGLPAVRLAFAGNTPEQAAAIAEVMIAMMVGVVPFGWVYLIQRVYYAYEDAKTPFYLQLVVSGVATAVNLYAFTVDPTKVGIVVGIGQTLSNLVAAGVGFVLLRRRLGLLRLRSTVRLYVRLGVATLVGAAVAIPARMLLERVVGDGVLGSAIELVAGGGLFLAVVLGVAHLMRVEEVAALLDPVTRRIRRRA</sequence>
<keyword evidence="6 8" id="KW-1133">Transmembrane helix</keyword>
<evidence type="ECO:0000256" key="2">
    <source>
        <dbReference type="ARBA" id="ARBA00022475"/>
    </source>
</evidence>
<evidence type="ECO:0000256" key="5">
    <source>
        <dbReference type="ARBA" id="ARBA00022984"/>
    </source>
</evidence>
<evidence type="ECO:0000256" key="3">
    <source>
        <dbReference type="ARBA" id="ARBA00022692"/>
    </source>
</evidence>
<dbReference type="AlphaFoldDB" id="A0A849HJC5"/>
<evidence type="ECO:0000256" key="1">
    <source>
        <dbReference type="ARBA" id="ARBA00004651"/>
    </source>
</evidence>
<dbReference type="EMBL" id="JABEPQ010000006">
    <property type="protein sequence ID" value="NNM48055.1"/>
    <property type="molecule type" value="Genomic_DNA"/>
</dbReference>
<dbReference type="CDD" id="cd13123">
    <property type="entry name" value="MATE_MurJ_like"/>
    <property type="match status" value="1"/>
</dbReference>
<dbReference type="GO" id="GO:0005886">
    <property type="term" value="C:plasma membrane"/>
    <property type="evidence" value="ECO:0007669"/>
    <property type="project" value="UniProtKB-SubCell"/>
</dbReference>
<feature type="transmembrane region" description="Helical" evidence="8">
    <location>
        <begin position="271"/>
        <end position="295"/>
    </location>
</feature>
<dbReference type="PANTHER" id="PTHR47019:SF1">
    <property type="entry name" value="LIPID II FLIPPASE MURJ"/>
    <property type="match status" value="1"/>
</dbReference>
<keyword evidence="5" id="KW-0573">Peptidoglycan synthesis</keyword>
<dbReference type="GO" id="GO:0034204">
    <property type="term" value="P:lipid translocation"/>
    <property type="evidence" value="ECO:0007669"/>
    <property type="project" value="TreeGrafter"/>
</dbReference>
<reference evidence="9 10" key="1">
    <citation type="submission" date="2020-04" db="EMBL/GenBank/DDBJ databases">
        <title>Knoellia sp. isolate from air conditioner.</title>
        <authorList>
            <person name="Chea S."/>
            <person name="Kim D.-U."/>
        </authorList>
    </citation>
    <scope>NUCLEOTIDE SEQUENCE [LARGE SCALE GENOMIC DNA]</scope>
    <source>
        <strain evidence="9 10">DB2414S</strain>
    </source>
</reference>
<feature type="transmembrane region" description="Helical" evidence="8">
    <location>
        <begin position="41"/>
        <end position="60"/>
    </location>
</feature>
<keyword evidence="10" id="KW-1185">Reference proteome</keyword>
<evidence type="ECO:0000313" key="10">
    <source>
        <dbReference type="Proteomes" id="UP000588586"/>
    </source>
</evidence>
<evidence type="ECO:0000256" key="7">
    <source>
        <dbReference type="ARBA" id="ARBA00023136"/>
    </source>
</evidence>
<dbReference type="NCBIfam" id="TIGR01695">
    <property type="entry name" value="murJ_mviN"/>
    <property type="match status" value="1"/>
</dbReference>
<keyword evidence="2" id="KW-1003">Cell membrane</keyword>
<dbReference type="InterPro" id="IPR051050">
    <property type="entry name" value="Lipid_II_flippase_MurJ/MviN"/>
</dbReference>
<feature type="transmembrane region" description="Helical" evidence="8">
    <location>
        <begin position="386"/>
        <end position="407"/>
    </location>
</feature>
<feature type="transmembrane region" description="Helical" evidence="8">
    <location>
        <begin position="146"/>
        <end position="170"/>
    </location>
</feature>
<dbReference type="Pfam" id="PF03023">
    <property type="entry name" value="MurJ"/>
    <property type="match status" value="1"/>
</dbReference>
<dbReference type="InterPro" id="IPR004268">
    <property type="entry name" value="MurJ"/>
</dbReference>
<feature type="transmembrane region" description="Helical" evidence="8">
    <location>
        <begin position="111"/>
        <end position="134"/>
    </location>
</feature>
<name>A0A849HJC5_9MICO</name>
<feature type="transmembrane region" description="Helical" evidence="8">
    <location>
        <begin position="481"/>
        <end position="503"/>
    </location>
</feature>
<dbReference type="Proteomes" id="UP000588586">
    <property type="component" value="Unassembled WGS sequence"/>
</dbReference>
<comment type="subcellular location">
    <subcellularLocation>
        <location evidence="1">Cell membrane</location>
        <topology evidence="1">Multi-pass membrane protein</topology>
    </subcellularLocation>
</comment>
<dbReference type="GO" id="GO:0015648">
    <property type="term" value="F:lipid-linked peptidoglycan transporter activity"/>
    <property type="evidence" value="ECO:0007669"/>
    <property type="project" value="TreeGrafter"/>
</dbReference>
<feature type="transmembrane region" description="Helical" evidence="8">
    <location>
        <begin position="448"/>
        <end position="469"/>
    </location>
</feature>
<protein>
    <submittedName>
        <fullName evidence="9">Murein biosynthesis integral membrane protein MurJ</fullName>
    </submittedName>
</protein>
<dbReference type="GO" id="GO:0009252">
    <property type="term" value="P:peptidoglycan biosynthetic process"/>
    <property type="evidence" value="ECO:0007669"/>
    <property type="project" value="UniProtKB-KW"/>
</dbReference>
<keyword evidence="4" id="KW-0133">Cell shape</keyword>
<evidence type="ECO:0000256" key="8">
    <source>
        <dbReference type="SAM" id="Phobius"/>
    </source>
</evidence>
<dbReference type="GO" id="GO:0008360">
    <property type="term" value="P:regulation of cell shape"/>
    <property type="evidence" value="ECO:0007669"/>
    <property type="project" value="UniProtKB-KW"/>
</dbReference>